<feature type="modified residue" description="4-aspartylphosphate" evidence="5">
    <location>
        <position position="57"/>
    </location>
</feature>
<accession>A0ABY2K290</accession>
<evidence type="ECO:0000256" key="1">
    <source>
        <dbReference type="ARBA" id="ARBA00022553"/>
    </source>
</evidence>
<evidence type="ECO:0000259" key="6">
    <source>
        <dbReference type="PROSITE" id="PS50043"/>
    </source>
</evidence>
<organism evidence="8 9">
    <name type="scientific">Micrococcus lylae</name>
    <dbReference type="NCBI Taxonomy" id="1273"/>
    <lineage>
        <taxon>Bacteria</taxon>
        <taxon>Bacillati</taxon>
        <taxon>Actinomycetota</taxon>
        <taxon>Actinomycetes</taxon>
        <taxon>Micrococcales</taxon>
        <taxon>Micrococcaceae</taxon>
        <taxon>Micrococcus</taxon>
    </lineage>
</organism>
<keyword evidence="4" id="KW-0804">Transcription</keyword>
<dbReference type="SUPFAM" id="SSF46894">
    <property type="entry name" value="C-terminal effector domain of the bipartite response regulators"/>
    <property type="match status" value="1"/>
</dbReference>
<evidence type="ECO:0000259" key="7">
    <source>
        <dbReference type="PROSITE" id="PS50110"/>
    </source>
</evidence>
<reference evidence="8 9" key="1">
    <citation type="submission" date="2019-03" db="EMBL/GenBank/DDBJ databases">
        <title>Reclassification of Micrococcus aloeverae and Micrococcus yunnanensis as later heterotypic synonyms of Micrococcus luteus.</title>
        <authorList>
            <person name="Huang C.-H."/>
        </authorList>
    </citation>
    <scope>NUCLEOTIDE SEQUENCE [LARGE SCALE GENOMIC DNA]</scope>
    <source>
        <strain evidence="8 9">BCRC 12151</strain>
    </source>
</reference>
<dbReference type="CDD" id="cd17535">
    <property type="entry name" value="REC_NarL-like"/>
    <property type="match status" value="1"/>
</dbReference>
<keyword evidence="9" id="KW-1185">Reference proteome</keyword>
<dbReference type="SMART" id="SM00448">
    <property type="entry name" value="REC"/>
    <property type="match status" value="1"/>
</dbReference>
<dbReference type="SUPFAM" id="SSF52172">
    <property type="entry name" value="CheY-like"/>
    <property type="match status" value="1"/>
</dbReference>
<sequence length="227" mass="24072">MTQNLRVLIVDDQPLMSGALKTLVDSAPGMSCIGVAANGAEALEACDATTPDVVLMDMQMPVMDGVEATGHIARDHPEIRVLAITTFTSENYLVPALRAGAAGYMVKDAEPASILSAIHAVHRGESVLSPTVTKKLLTAIEEDGPGVGTRPVRPGDPDGSDLTERELGVLRLLARGQSNTEIAQSLHLSESTVKATFTRILDKLEVRDRVQAIIRSAQLGLVTLSLD</sequence>
<keyword evidence="2" id="KW-0805">Transcription regulation</keyword>
<dbReference type="Proteomes" id="UP000297477">
    <property type="component" value="Unassembled WGS sequence"/>
</dbReference>
<dbReference type="SMART" id="SM00421">
    <property type="entry name" value="HTH_LUXR"/>
    <property type="match status" value="1"/>
</dbReference>
<gene>
    <name evidence="8" type="ORF">E4A49_08190</name>
</gene>
<dbReference type="PANTHER" id="PTHR43214:SF24">
    <property type="entry name" value="TRANSCRIPTIONAL REGULATORY PROTEIN NARL-RELATED"/>
    <property type="match status" value="1"/>
</dbReference>
<dbReference type="InterPro" id="IPR058245">
    <property type="entry name" value="NreC/VraR/RcsB-like_REC"/>
</dbReference>
<keyword evidence="1 5" id="KW-0597">Phosphoprotein</keyword>
<dbReference type="Pfam" id="PF00196">
    <property type="entry name" value="GerE"/>
    <property type="match status" value="1"/>
</dbReference>
<dbReference type="Gene3D" id="3.40.50.2300">
    <property type="match status" value="1"/>
</dbReference>
<evidence type="ECO:0000313" key="9">
    <source>
        <dbReference type="Proteomes" id="UP000297477"/>
    </source>
</evidence>
<dbReference type="InterPro" id="IPR039420">
    <property type="entry name" value="WalR-like"/>
</dbReference>
<feature type="domain" description="HTH luxR-type" evidence="6">
    <location>
        <begin position="155"/>
        <end position="220"/>
    </location>
</feature>
<dbReference type="InterPro" id="IPR011006">
    <property type="entry name" value="CheY-like_superfamily"/>
</dbReference>
<evidence type="ECO:0000256" key="5">
    <source>
        <dbReference type="PROSITE-ProRule" id="PRU00169"/>
    </source>
</evidence>
<evidence type="ECO:0000256" key="4">
    <source>
        <dbReference type="ARBA" id="ARBA00023163"/>
    </source>
</evidence>
<proteinExistence type="predicted"/>
<dbReference type="Pfam" id="PF00072">
    <property type="entry name" value="Response_reg"/>
    <property type="match status" value="1"/>
</dbReference>
<dbReference type="RefSeq" id="WP_067190798.1">
    <property type="nucleotide sequence ID" value="NZ_FUKP01000060.1"/>
</dbReference>
<comment type="caution">
    <text evidence="8">The sequence shown here is derived from an EMBL/GenBank/DDBJ whole genome shotgun (WGS) entry which is preliminary data.</text>
</comment>
<evidence type="ECO:0000256" key="3">
    <source>
        <dbReference type="ARBA" id="ARBA00023125"/>
    </source>
</evidence>
<dbReference type="CDD" id="cd06170">
    <property type="entry name" value="LuxR_C_like"/>
    <property type="match status" value="1"/>
</dbReference>
<dbReference type="PANTHER" id="PTHR43214">
    <property type="entry name" value="TWO-COMPONENT RESPONSE REGULATOR"/>
    <property type="match status" value="1"/>
</dbReference>
<dbReference type="InterPro" id="IPR016032">
    <property type="entry name" value="Sig_transdc_resp-reg_C-effctor"/>
</dbReference>
<dbReference type="EMBL" id="SPKT01000015">
    <property type="protein sequence ID" value="TFH98626.1"/>
    <property type="molecule type" value="Genomic_DNA"/>
</dbReference>
<protein>
    <submittedName>
        <fullName evidence="8">Response regulator transcription factor</fullName>
    </submittedName>
</protein>
<keyword evidence="3" id="KW-0238">DNA-binding</keyword>
<dbReference type="InterPro" id="IPR000792">
    <property type="entry name" value="Tscrpt_reg_LuxR_C"/>
</dbReference>
<evidence type="ECO:0000256" key="2">
    <source>
        <dbReference type="ARBA" id="ARBA00023015"/>
    </source>
</evidence>
<dbReference type="InterPro" id="IPR001789">
    <property type="entry name" value="Sig_transdc_resp-reg_receiver"/>
</dbReference>
<dbReference type="PRINTS" id="PR00038">
    <property type="entry name" value="HTHLUXR"/>
</dbReference>
<name>A0ABY2K290_9MICC</name>
<dbReference type="PROSITE" id="PS50043">
    <property type="entry name" value="HTH_LUXR_2"/>
    <property type="match status" value="1"/>
</dbReference>
<dbReference type="PROSITE" id="PS50110">
    <property type="entry name" value="RESPONSE_REGULATORY"/>
    <property type="match status" value="1"/>
</dbReference>
<evidence type="ECO:0000313" key="8">
    <source>
        <dbReference type="EMBL" id="TFH98626.1"/>
    </source>
</evidence>
<feature type="domain" description="Response regulatory" evidence="7">
    <location>
        <begin position="6"/>
        <end position="122"/>
    </location>
</feature>